<reference evidence="2 3" key="1">
    <citation type="submission" date="2018-07" db="EMBL/GenBank/DDBJ databases">
        <title>a novel species of Sphingomonas isolated from the rhizosphere soil of Araceae plant.</title>
        <authorList>
            <person name="Zhiyong W."/>
            <person name="Qinglan Z."/>
            <person name="Zhiwei F."/>
            <person name="Ding X."/>
            <person name="Gejiao W."/>
            <person name="Shixue Z."/>
        </authorList>
    </citation>
    <scope>NUCLEOTIDE SEQUENCE [LARGE SCALE GENOMIC DNA]</scope>
    <source>
        <strain evidence="2 3">WZY 27</strain>
    </source>
</reference>
<dbReference type="Gene3D" id="3.40.50.300">
    <property type="entry name" value="P-loop containing nucleotide triphosphate hydrolases"/>
    <property type="match status" value="1"/>
</dbReference>
<dbReference type="Proteomes" id="UP000253918">
    <property type="component" value="Unassembled WGS sequence"/>
</dbReference>
<protein>
    <submittedName>
        <fullName evidence="2">ATP-binding protein</fullName>
    </submittedName>
</protein>
<comment type="caution">
    <text evidence="2">The sequence shown here is derived from an EMBL/GenBank/DDBJ whole genome shotgun (WGS) entry which is preliminary data.</text>
</comment>
<dbReference type="InterPro" id="IPR003593">
    <property type="entry name" value="AAA+_ATPase"/>
</dbReference>
<dbReference type="Pfam" id="PF13191">
    <property type="entry name" value="AAA_16"/>
    <property type="match status" value="1"/>
</dbReference>
<accession>A0A369VZ20</accession>
<dbReference type="EMBL" id="QQNB01000001">
    <property type="protein sequence ID" value="RDE07403.1"/>
    <property type="molecule type" value="Genomic_DNA"/>
</dbReference>
<proteinExistence type="predicted"/>
<sequence length="494" mass="53856">MWRACPVVALGAPALSPEPQRRSRAALPLHPRPHRGALLMHYEARLADEGGSRWWFLRTVRTAWRWLTEPRDVLFLDRPIASAVDDRAPVAAEQEALAPTPAQKASDQHQAVARVIAAFDAAHPIRQRSKLHGRADKLEELFNAVLLGRQHALVYGARGSGKTSLAQIFGDHADQRGAVVIYTACEASTNFSELIAPYLGHIPPSCVPLQERGHFERWVAQVENASTPRVVVDALAPLLPDRQIIFIFDEFDRVEDAHVANQVATFLKLLSDAQLPVSVLIVGIADTLDELLQCHPSLRRHMAPIPIGRIADEDIAAIIDDGAGRASVVFDAASRAEIVRVARGSPYHAQLFCYVAALEAVQRRDSRIDLPLLIGSLDRAFATWELLNPDDAALFRSAVARSAPDLTLIEDAARSAAMHDSFAASPPVAALLGESLRQAGRAGNRLAFRDAVAPQMLLALIAIERAKTGKQDGASFNTFAVQGARIYQGGDARW</sequence>
<dbReference type="OrthoDB" id="7209686at2"/>
<dbReference type="PANTHER" id="PTHR34301:SF8">
    <property type="entry name" value="ATPASE DOMAIN-CONTAINING PROTEIN"/>
    <property type="match status" value="1"/>
</dbReference>
<dbReference type="InterPro" id="IPR041664">
    <property type="entry name" value="AAA_16"/>
</dbReference>
<evidence type="ECO:0000313" key="3">
    <source>
        <dbReference type="Proteomes" id="UP000253918"/>
    </source>
</evidence>
<feature type="domain" description="AAA+ ATPase" evidence="1">
    <location>
        <begin position="148"/>
        <end position="316"/>
    </location>
</feature>
<keyword evidence="2" id="KW-0547">Nucleotide-binding</keyword>
<keyword evidence="3" id="KW-1185">Reference proteome</keyword>
<dbReference type="PANTHER" id="PTHR34301">
    <property type="entry name" value="DNA-BINDING PROTEIN-RELATED"/>
    <property type="match status" value="1"/>
</dbReference>
<dbReference type="SUPFAM" id="SSF52540">
    <property type="entry name" value="P-loop containing nucleoside triphosphate hydrolases"/>
    <property type="match status" value="1"/>
</dbReference>
<dbReference type="SMART" id="SM00382">
    <property type="entry name" value="AAA"/>
    <property type="match status" value="1"/>
</dbReference>
<evidence type="ECO:0000259" key="1">
    <source>
        <dbReference type="SMART" id="SM00382"/>
    </source>
</evidence>
<name>A0A369VZ20_9SPHN</name>
<gene>
    <name evidence="2" type="ORF">DVW87_00805</name>
</gene>
<keyword evidence="2" id="KW-0067">ATP-binding</keyword>
<dbReference type="AlphaFoldDB" id="A0A369VZ20"/>
<evidence type="ECO:0000313" key="2">
    <source>
        <dbReference type="EMBL" id="RDE07403.1"/>
    </source>
</evidence>
<organism evidence="2 3">
    <name type="scientific">Sphingomonas aracearum</name>
    <dbReference type="NCBI Taxonomy" id="2283317"/>
    <lineage>
        <taxon>Bacteria</taxon>
        <taxon>Pseudomonadati</taxon>
        <taxon>Pseudomonadota</taxon>
        <taxon>Alphaproteobacteria</taxon>
        <taxon>Sphingomonadales</taxon>
        <taxon>Sphingomonadaceae</taxon>
        <taxon>Sphingomonas</taxon>
    </lineage>
</organism>
<dbReference type="InterPro" id="IPR027417">
    <property type="entry name" value="P-loop_NTPase"/>
</dbReference>
<dbReference type="GO" id="GO:0005524">
    <property type="term" value="F:ATP binding"/>
    <property type="evidence" value="ECO:0007669"/>
    <property type="project" value="UniProtKB-KW"/>
</dbReference>